<dbReference type="SUPFAM" id="SSF51735">
    <property type="entry name" value="NAD(P)-binding Rossmann-fold domains"/>
    <property type="match status" value="1"/>
</dbReference>
<sequence>MKDKICLVTGATAGIGKETALGLAKLGAHVAIAGRDEARTRATAAWLARESANNRVDFFVADCSSLADVRRLGGEVRRKYPKLDVLLNNAGALFMERELTVDGFERTWALNHLAYVLLTHELLPSLKASESARIVNVASIAHRSAVLDFDNLQGEKSYGGMPNYRLSKLANVMFTNALARRLKDSGVTVNSLHPGVVSTNFGQNNKGWLKLLIRLIRPFFISAEEGAKTSIHLASSKDVEGVSGQYFSNCRQAPSSALSLDEAKQETLWEISLQQAGLSTW</sequence>
<reference evidence="3 4" key="1">
    <citation type="submission" date="2019-09" db="EMBL/GenBank/DDBJ databases">
        <title>Ecophysiology of the spiral-shaped methanotroph Methylospira mobilis as revealed by the complete genome sequence.</title>
        <authorList>
            <person name="Oshkin I.Y."/>
            <person name="Dedysh S.N."/>
            <person name="Miroshnikov K."/>
            <person name="Danilova O.V."/>
            <person name="Hakobyan A."/>
            <person name="Liesack W."/>
        </authorList>
    </citation>
    <scope>NUCLEOTIDE SEQUENCE [LARGE SCALE GENOMIC DNA]</scope>
    <source>
        <strain evidence="3 4">Shm1</strain>
    </source>
</reference>
<evidence type="ECO:0000256" key="2">
    <source>
        <dbReference type="RuleBase" id="RU000363"/>
    </source>
</evidence>
<evidence type="ECO:0000313" key="4">
    <source>
        <dbReference type="Proteomes" id="UP000325755"/>
    </source>
</evidence>
<dbReference type="RefSeq" id="WP_153249938.1">
    <property type="nucleotide sequence ID" value="NZ_CP044205.1"/>
</dbReference>
<keyword evidence="4" id="KW-1185">Reference proteome</keyword>
<protein>
    <submittedName>
        <fullName evidence="3">SDR family oxidoreductase</fullName>
    </submittedName>
</protein>
<proteinExistence type="inferred from homology"/>
<dbReference type="PRINTS" id="PR00081">
    <property type="entry name" value="GDHRDH"/>
</dbReference>
<organism evidence="3 4">
    <name type="scientific">Candidatus Methylospira mobilis</name>
    <dbReference type="NCBI Taxonomy" id="1808979"/>
    <lineage>
        <taxon>Bacteria</taxon>
        <taxon>Pseudomonadati</taxon>
        <taxon>Pseudomonadota</taxon>
        <taxon>Gammaproteobacteria</taxon>
        <taxon>Methylococcales</taxon>
        <taxon>Methylococcaceae</taxon>
        <taxon>Candidatus Methylospira</taxon>
    </lineage>
</organism>
<dbReference type="PANTHER" id="PTHR43157:SF31">
    <property type="entry name" value="PHOSPHATIDYLINOSITOL-GLYCAN BIOSYNTHESIS CLASS F PROTEIN"/>
    <property type="match status" value="1"/>
</dbReference>
<dbReference type="AlphaFoldDB" id="A0A5Q0BPF9"/>
<gene>
    <name evidence="3" type="ORF">F6R98_16125</name>
</gene>
<dbReference type="Proteomes" id="UP000325755">
    <property type="component" value="Chromosome"/>
</dbReference>
<comment type="similarity">
    <text evidence="2">Belongs to the short-chain dehydrogenases/reductases (SDR) family.</text>
</comment>
<dbReference type="InParanoid" id="A0A5Q0BPF9"/>
<name>A0A5Q0BPF9_9GAMM</name>
<dbReference type="KEGG" id="mmob:F6R98_16125"/>
<dbReference type="PRINTS" id="PR00080">
    <property type="entry name" value="SDRFAMILY"/>
</dbReference>
<dbReference type="PANTHER" id="PTHR43157">
    <property type="entry name" value="PHOSPHATIDYLINOSITOL-GLYCAN BIOSYNTHESIS CLASS F PROTEIN-RELATED"/>
    <property type="match status" value="1"/>
</dbReference>
<dbReference type="InterPro" id="IPR036291">
    <property type="entry name" value="NAD(P)-bd_dom_sf"/>
</dbReference>
<dbReference type="CDD" id="cd05327">
    <property type="entry name" value="retinol-DH_like_SDR_c_like"/>
    <property type="match status" value="1"/>
</dbReference>
<accession>A0A5Q0BPF9</accession>
<keyword evidence="1" id="KW-0560">Oxidoreductase</keyword>
<dbReference type="GO" id="GO:0016491">
    <property type="term" value="F:oxidoreductase activity"/>
    <property type="evidence" value="ECO:0007669"/>
    <property type="project" value="UniProtKB-KW"/>
</dbReference>
<evidence type="ECO:0000313" key="3">
    <source>
        <dbReference type="EMBL" id="QFY43968.1"/>
    </source>
</evidence>
<dbReference type="EMBL" id="CP044205">
    <property type="protein sequence ID" value="QFY43968.1"/>
    <property type="molecule type" value="Genomic_DNA"/>
</dbReference>
<dbReference type="Pfam" id="PF00106">
    <property type="entry name" value="adh_short"/>
    <property type="match status" value="1"/>
</dbReference>
<dbReference type="Gene3D" id="3.40.50.720">
    <property type="entry name" value="NAD(P)-binding Rossmann-like Domain"/>
    <property type="match status" value="1"/>
</dbReference>
<dbReference type="OrthoDB" id="5786478at2"/>
<evidence type="ECO:0000256" key="1">
    <source>
        <dbReference type="ARBA" id="ARBA00023002"/>
    </source>
</evidence>
<dbReference type="InterPro" id="IPR002347">
    <property type="entry name" value="SDR_fam"/>
</dbReference>